<feature type="transmembrane region" description="Helical" evidence="2">
    <location>
        <begin position="491"/>
        <end position="511"/>
    </location>
</feature>
<feature type="compositionally biased region" description="Polar residues" evidence="1">
    <location>
        <begin position="1"/>
        <end position="17"/>
    </location>
</feature>
<dbReference type="EMBL" id="WTPW01001049">
    <property type="protein sequence ID" value="KAF0460232.1"/>
    <property type="molecule type" value="Genomic_DNA"/>
</dbReference>
<dbReference type="AlphaFoldDB" id="A0A8H3XFN9"/>
<evidence type="ECO:0000313" key="3">
    <source>
        <dbReference type="EMBL" id="KAF0460232.1"/>
    </source>
</evidence>
<keyword evidence="2" id="KW-0472">Membrane</keyword>
<accession>A0A8H3XFN9</accession>
<proteinExistence type="predicted"/>
<dbReference type="Pfam" id="PF17010">
    <property type="entry name" value="DUF5092"/>
    <property type="match status" value="2"/>
</dbReference>
<dbReference type="Proteomes" id="UP000439903">
    <property type="component" value="Unassembled WGS sequence"/>
</dbReference>
<evidence type="ECO:0000256" key="2">
    <source>
        <dbReference type="SAM" id="Phobius"/>
    </source>
</evidence>
<feature type="region of interest" description="Disordered" evidence="1">
    <location>
        <begin position="1"/>
        <end position="37"/>
    </location>
</feature>
<comment type="caution">
    <text evidence="3">The sequence shown here is derived from an EMBL/GenBank/DDBJ whole genome shotgun (WGS) entry which is preliminary data.</text>
</comment>
<evidence type="ECO:0000313" key="4">
    <source>
        <dbReference type="Proteomes" id="UP000439903"/>
    </source>
</evidence>
<dbReference type="OrthoDB" id="2189509at2759"/>
<evidence type="ECO:0000256" key="1">
    <source>
        <dbReference type="SAM" id="MobiDB-lite"/>
    </source>
</evidence>
<name>A0A8H3XFN9_GIGMA</name>
<reference evidence="3 4" key="1">
    <citation type="journal article" date="2019" name="Environ. Microbiol.">
        <title>At the nexus of three kingdoms: the genome of the mycorrhizal fungus Gigaspora margarita provides insights into plant, endobacterial and fungal interactions.</title>
        <authorList>
            <person name="Venice F."/>
            <person name="Ghignone S."/>
            <person name="Salvioli di Fossalunga A."/>
            <person name="Amselem J."/>
            <person name="Novero M."/>
            <person name="Xianan X."/>
            <person name="Sedzielewska Toro K."/>
            <person name="Morin E."/>
            <person name="Lipzen A."/>
            <person name="Grigoriev I.V."/>
            <person name="Henrissat B."/>
            <person name="Martin F.M."/>
            <person name="Bonfante P."/>
        </authorList>
    </citation>
    <scope>NUCLEOTIDE SEQUENCE [LARGE SCALE GENOMIC DNA]</scope>
    <source>
        <strain evidence="3 4">BEG34</strain>
    </source>
</reference>
<dbReference type="InterPro" id="IPR031537">
    <property type="entry name" value="DUF5092"/>
</dbReference>
<keyword evidence="2" id="KW-0812">Transmembrane</keyword>
<organism evidence="3 4">
    <name type="scientific">Gigaspora margarita</name>
    <dbReference type="NCBI Taxonomy" id="4874"/>
    <lineage>
        <taxon>Eukaryota</taxon>
        <taxon>Fungi</taxon>
        <taxon>Fungi incertae sedis</taxon>
        <taxon>Mucoromycota</taxon>
        <taxon>Glomeromycotina</taxon>
        <taxon>Glomeromycetes</taxon>
        <taxon>Diversisporales</taxon>
        <taxon>Gigasporaceae</taxon>
        <taxon>Gigaspora</taxon>
    </lineage>
</organism>
<protein>
    <submittedName>
        <fullName evidence="3">Golgi protein</fullName>
    </submittedName>
</protein>
<sequence>MSESTFTNENVSVTQESEVPDKLSSNNSNNEDSPPIIASNVLNDPKNAFPTSGRFVQIIDVPKENNQIIQNNQNIHNVQNNTINNLSPKLIHLLDATTEDPFTLETFETLIHQHSDKDKDFILARVTTADPLDDSKIYNSYYSAHHINKVLFRTQPEQGLLHRMKAKNPLNNMNIIGDVYYYVVKAESFKPIQSSTSPLTVQTKNFLLENGVPMAEISATSALDTNEGDYLINIDPDKTIHRESGLHSSPPSIWQDDRDVDDPKNSIIIKNNERRRSENDLIQPPLKVFHFQSKKHSSSSLPPITPDNIQLHEINSTSSVSNHQININTVSNPLSSNTFEISRLPNSYYKFEHTKYNVPHNFYIQNPVSLSPLTNPPSSISPNLINSNVHYYQAIFYATDDDFLMKSSVRQYFKYHALDSSDTQLFIINASQSAHATGTLNATPPSSHLERIIANNGTFVDDSTTNSRNGSNSAGGSRWARQLRNIRSNKGLKWLVLMYMVFGFLLIRFVVSEAYAYLMAFLLMLCLFLVFCVGSGIGIWGR</sequence>
<feature type="region of interest" description="Disordered" evidence="1">
    <location>
        <begin position="241"/>
        <end position="260"/>
    </location>
</feature>
<gene>
    <name evidence="3" type="ORF">F8M41_000635</name>
</gene>
<feature type="transmembrane region" description="Helical" evidence="2">
    <location>
        <begin position="517"/>
        <end position="540"/>
    </location>
</feature>
<keyword evidence="2" id="KW-1133">Transmembrane helix</keyword>
<keyword evidence="4" id="KW-1185">Reference proteome</keyword>